<organism evidence="8 9">
    <name type="scientific">Ciona intestinalis</name>
    <name type="common">Transparent sea squirt</name>
    <name type="synonym">Ascidia intestinalis</name>
    <dbReference type="NCBI Taxonomy" id="7719"/>
    <lineage>
        <taxon>Eukaryota</taxon>
        <taxon>Metazoa</taxon>
        <taxon>Chordata</taxon>
        <taxon>Tunicata</taxon>
        <taxon>Ascidiacea</taxon>
        <taxon>Phlebobranchia</taxon>
        <taxon>Cionidae</taxon>
        <taxon>Ciona</taxon>
    </lineage>
</organism>
<dbReference type="Ensembl" id="ENSCINT00000000119.2">
    <property type="protein sequence ID" value="ENSCINP00000000119.2"/>
    <property type="gene ID" value="ENSCING00000000082.3"/>
</dbReference>
<keyword evidence="2 6" id="KW-0812">Transmembrane</keyword>
<feature type="compositionally biased region" description="Polar residues" evidence="5">
    <location>
        <begin position="202"/>
        <end position="215"/>
    </location>
</feature>
<dbReference type="HOGENOM" id="CLU_878612_0_0_1"/>
<keyword evidence="9" id="KW-1185">Reference proteome</keyword>
<dbReference type="InterPro" id="IPR017981">
    <property type="entry name" value="GPCR_2-like_7TM"/>
</dbReference>
<keyword evidence="3 6" id="KW-1133">Transmembrane helix</keyword>
<evidence type="ECO:0000256" key="5">
    <source>
        <dbReference type="SAM" id="MobiDB-lite"/>
    </source>
</evidence>
<proteinExistence type="predicted"/>
<evidence type="ECO:0000313" key="9">
    <source>
        <dbReference type="Proteomes" id="UP000008144"/>
    </source>
</evidence>
<evidence type="ECO:0000256" key="3">
    <source>
        <dbReference type="ARBA" id="ARBA00022989"/>
    </source>
</evidence>
<dbReference type="PROSITE" id="PS00650">
    <property type="entry name" value="G_PROTEIN_RECEP_F2_2"/>
    <property type="match status" value="1"/>
</dbReference>
<evidence type="ECO:0000259" key="7">
    <source>
        <dbReference type="PROSITE" id="PS50261"/>
    </source>
</evidence>
<comment type="subcellular location">
    <subcellularLocation>
        <location evidence="1">Membrane</location>
        <topology evidence="1">Multi-pass membrane protein</topology>
    </subcellularLocation>
</comment>
<protein>
    <submittedName>
        <fullName evidence="8">Adhesion G protein-coupled receptor L3-like</fullName>
    </submittedName>
</protein>
<dbReference type="PANTHER" id="PTHR12011:SF471">
    <property type="entry name" value="G-PROTEIN COUPLED RECEPTORS FAMILY 2 PROFILE 2 DOMAIN-CONTAINING PROTEIN"/>
    <property type="match status" value="1"/>
</dbReference>
<evidence type="ECO:0000256" key="1">
    <source>
        <dbReference type="ARBA" id="ARBA00004141"/>
    </source>
</evidence>
<reference evidence="8" key="3">
    <citation type="submission" date="2025-09" db="UniProtKB">
        <authorList>
            <consortium name="Ensembl"/>
        </authorList>
    </citation>
    <scope>IDENTIFICATION</scope>
</reference>
<feature type="compositionally biased region" description="Polar residues" evidence="5">
    <location>
        <begin position="147"/>
        <end position="160"/>
    </location>
</feature>
<dbReference type="Proteomes" id="UP000008144">
    <property type="component" value="Unassembled WGS sequence"/>
</dbReference>
<feature type="transmembrane region" description="Helical" evidence="6">
    <location>
        <begin position="48"/>
        <end position="67"/>
    </location>
</feature>
<dbReference type="AlphaFoldDB" id="F6TS99"/>
<feature type="compositionally biased region" description="Acidic residues" evidence="5">
    <location>
        <begin position="297"/>
        <end position="307"/>
    </location>
</feature>
<dbReference type="GeneTree" id="ENSGT00940000159783"/>
<evidence type="ECO:0000256" key="6">
    <source>
        <dbReference type="SAM" id="Phobius"/>
    </source>
</evidence>
<dbReference type="PANTHER" id="PTHR12011">
    <property type="entry name" value="ADHESION G-PROTEIN COUPLED RECEPTOR"/>
    <property type="match status" value="1"/>
</dbReference>
<reference evidence="8" key="2">
    <citation type="submission" date="2025-08" db="UniProtKB">
        <authorList>
            <consortium name="Ensembl"/>
        </authorList>
    </citation>
    <scope>IDENTIFICATION</scope>
</reference>
<feature type="region of interest" description="Disordered" evidence="5">
    <location>
        <begin position="199"/>
        <end position="231"/>
    </location>
</feature>
<dbReference type="Gene3D" id="1.20.1070.10">
    <property type="entry name" value="Rhodopsin 7-helix transmembrane proteins"/>
    <property type="match status" value="1"/>
</dbReference>
<dbReference type="GO" id="GO:0004930">
    <property type="term" value="F:G protein-coupled receptor activity"/>
    <property type="evidence" value="ECO:0000318"/>
    <property type="project" value="GO_Central"/>
</dbReference>
<dbReference type="InterPro" id="IPR017983">
    <property type="entry name" value="GPCR_2_secretin-like_CS"/>
</dbReference>
<sequence>IWAFAAPALVVILINTVILITVIKVIINIQPEKSNHAKVSKLRNAVKGSIFLFPLLGTTWIFGLLSLSQNTLLFQYVFATTNSLQGFFLFVFHCLCNSEVREDARRHRWFVTSSSTQGLGTRGQRNQPGVLSLNVANGLRRFRNSISFETPTPSTLSNQESETEDSKKAGKLGAILSFFPQMFSSKFPPTIMERREYEETKLTPTGTPASGGSPRSDTRDAEKNVPLPGMPVKNDKFITSLSQLSLPKEAQVKLNKLLADHISRTDADSPPDVGELGKDEEQKMKMSYDSGLNSIENESELEDEDGWMEGSKNVKED</sequence>
<dbReference type="InParanoid" id="F6TS99"/>
<evidence type="ECO:0000256" key="4">
    <source>
        <dbReference type="ARBA" id="ARBA00023136"/>
    </source>
</evidence>
<feature type="transmembrane region" description="Helical" evidence="6">
    <location>
        <begin position="6"/>
        <end position="27"/>
    </location>
</feature>
<dbReference type="Pfam" id="PF00002">
    <property type="entry name" value="7tm_2"/>
    <property type="match status" value="1"/>
</dbReference>
<reference evidence="9" key="1">
    <citation type="journal article" date="2002" name="Science">
        <title>The draft genome of Ciona intestinalis: insights into chordate and vertebrate origins.</title>
        <authorList>
            <person name="Dehal P."/>
            <person name="Satou Y."/>
            <person name="Campbell R.K."/>
            <person name="Chapman J."/>
            <person name="Degnan B."/>
            <person name="De Tomaso A."/>
            <person name="Davidson B."/>
            <person name="Di Gregorio A."/>
            <person name="Gelpke M."/>
            <person name="Goodstein D.M."/>
            <person name="Harafuji N."/>
            <person name="Hastings K.E."/>
            <person name="Ho I."/>
            <person name="Hotta K."/>
            <person name="Huang W."/>
            <person name="Kawashima T."/>
            <person name="Lemaire P."/>
            <person name="Martinez D."/>
            <person name="Meinertzhagen I.A."/>
            <person name="Necula S."/>
            <person name="Nonaka M."/>
            <person name="Putnam N."/>
            <person name="Rash S."/>
            <person name="Saiga H."/>
            <person name="Satake M."/>
            <person name="Terry A."/>
            <person name="Yamada L."/>
            <person name="Wang H.G."/>
            <person name="Awazu S."/>
            <person name="Azumi K."/>
            <person name="Boore J."/>
            <person name="Branno M."/>
            <person name="Chin-Bow S."/>
            <person name="DeSantis R."/>
            <person name="Doyle S."/>
            <person name="Francino P."/>
            <person name="Keys D.N."/>
            <person name="Haga S."/>
            <person name="Hayashi H."/>
            <person name="Hino K."/>
            <person name="Imai K.S."/>
            <person name="Inaba K."/>
            <person name="Kano S."/>
            <person name="Kobayashi K."/>
            <person name="Kobayashi M."/>
            <person name="Lee B.I."/>
            <person name="Makabe K.W."/>
            <person name="Manohar C."/>
            <person name="Matassi G."/>
            <person name="Medina M."/>
            <person name="Mochizuki Y."/>
            <person name="Mount S."/>
            <person name="Morishita T."/>
            <person name="Miura S."/>
            <person name="Nakayama A."/>
            <person name="Nishizaka S."/>
            <person name="Nomoto H."/>
            <person name="Ohta F."/>
            <person name="Oishi K."/>
            <person name="Rigoutsos I."/>
            <person name="Sano M."/>
            <person name="Sasaki A."/>
            <person name="Sasakura Y."/>
            <person name="Shoguchi E."/>
            <person name="Shin-i T."/>
            <person name="Spagnuolo A."/>
            <person name="Stainier D."/>
            <person name="Suzuki M.M."/>
            <person name="Tassy O."/>
            <person name="Takatori N."/>
            <person name="Tokuoka M."/>
            <person name="Yagi K."/>
            <person name="Yoshizaki F."/>
            <person name="Wada S."/>
            <person name="Zhang C."/>
            <person name="Hyatt P.D."/>
            <person name="Larimer F."/>
            <person name="Detter C."/>
            <person name="Doggett N."/>
            <person name="Glavina T."/>
            <person name="Hawkins T."/>
            <person name="Richardson P."/>
            <person name="Lucas S."/>
            <person name="Kohara Y."/>
            <person name="Levine M."/>
            <person name="Satoh N."/>
            <person name="Rokhsar D.S."/>
        </authorList>
    </citation>
    <scope>NUCLEOTIDE SEQUENCE [LARGE SCALE GENOMIC DNA]</scope>
</reference>
<keyword evidence="4 6" id="KW-0472">Membrane</keyword>
<feature type="domain" description="G-protein coupled receptors family 2 profile 2" evidence="7">
    <location>
        <begin position="1"/>
        <end position="97"/>
    </location>
</feature>
<name>F6TS99_CIOIN</name>
<gene>
    <name evidence="8" type="primary">LOC100180323</name>
</gene>
<evidence type="ECO:0000256" key="2">
    <source>
        <dbReference type="ARBA" id="ARBA00022692"/>
    </source>
</evidence>
<feature type="transmembrane region" description="Helical" evidence="6">
    <location>
        <begin position="73"/>
        <end position="96"/>
    </location>
</feature>
<dbReference type="PRINTS" id="PR00249">
    <property type="entry name" value="GPCRSECRETIN"/>
</dbReference>
<dbReference type="InterPro" id="IPR000832">
    <property type="entry name" value="GPCR_2_secretin-like"/>
</dbReference>
<feature type="region of interest" description="Disordered" evidence="5">
    <location>
        <begin position="147"/>
        <end position="167"/>
    </location>
</feature>
<dbReference type="GO" id="GO:0007166">
    <property type="term" value="P:cell surface receptor signaling pathway"/>
    <property type="evidence" value="ECO:0007669"/>
    <property type="project" value="InterPro"/>
</dbReference>
<feature type="region of interest" description="Disordered" evidence="5">
    <location>
        <begin position="263"/>
        <end position="317"/>
    </location>
</feature>
<dbReference type="STRING" id="7719.ENSCINP00000000119"/>
<dbReference type="PROSITE" id="PS50261">
    <property type="entry name" value="G_PROTEIN_RECEP_F2_4"/>
    <property type="match status" value="1"/>
</dbReference>
<evidence type="ECO:0000313" key="8">
    <source>
        <dbReference type="Ensembl" id="ENSCINP00000000119.2"/>
    </source>
</evidence>
<dbReference type="GO" id="GO:0005886">
    <property type="term" value="C:plasma membrane"/>
    <property type="evidence" value="ECO:0000318"/>
    <property type="project" value="GO_Central"/>
</dbReference>
<accession>F6TS99</accession>
<dbReference type="GO" id="GO:0007186">
    <property type="term" value="P:G protein-coupled receptor signaling pathway"/>
    <property type="evidence" value="ECO:0000318"/>
    <property type="project" value="GO_Central"/>
</dbReference>
<feature type="compositionally biased region" description="Basic and acidic residues" evidence="5">
    <location>
        <begin position="275"/>
        <end position="286"/>
    </location>
</feature>